<feature type="domain" description="Ice-binding protein C-terminal" evidence="2">
    <location>
        <begin position="190"/>
        <end position="215"/>
    </location>
</feature>
<keyword evidence="4" id="KW-1185">Reference proteome</keyword>
<protein>
    <submittedName>
        <fullName evidence="3">PEP-CTERM motif protein</fullName>
    </submittedName>
</protein>
<comment type="caution">
    <text evidence="3">The sequence shown here is derived from an EMBL/GenBank/DDBJ whole genome shotgun (WGS) entry which is preliminary data.</text>
</comment>
<sequence length="217" mass="21988" precursor="true">MGRYLGAFCATLVVAGLGASSAKADFLIGGTANFGSDPAEVTVKIEDLGGSLKFTITSIPAPGTGNIGDLQGFFFDVNDSSLLSGLSVTGADVTGSDFSGSTRNLGNGVNLNGDGNYNFDAGVKIGTSGMGTDDIQTTSFVLSHSTQSLDLSLVTSPSYFGVRLTSVGPVDGSRGGSSKLKGPGDPFLTTVPEPSSFALLGLGSIGMARLARRRRSN</sequence>
<reference evidence="3 4" key="1">
    <citation type="submission" date="2019-02" db="EMBL/GenBank/DDBJ databases">
        <title>Deep-cultivation of Planctomycetes and their phenomic and genomic characterization uncovers novel biology.</title>
        <authorList>
            <person name="Wiegand S."/>
            <person name="Jogler M."/>
            <person name="Boedeker C."/>
            <person name="Pinto D."/>
            <person name="Vollmers J."/>
            <person name="Rivas-Marin E."/>
            <person name="Kohn T."/>
            <person name="Peeters S.H."/>
            <person name="Heuer A."/>
            <person name="Rast P."/>
            <person name="Oberbeckmann S."/>
            <person name="Bunk B."/>
            <person name="Jeske O."/>
            <person name="Meyerdierks A."/>
            <person name="Storesund J.E."/>
            <person name="Kallscheuer N."/>
            <person name="Luecker S."/>
            <person name="Lage O.M."/>
            <person name="Pohl T."/>
            <person name="Merkel B.J."/>
            <person name="Hornburger P."/>
            <person name="Mueller R.-W."/>
            <person name="Bruemmer F."/>
            <person name="Labrenz M."/>
            <person name="Spormann A.M."/>
            <person name="Op Den Camp H."/>
            <person name="Overmann J."/>
            <person name="Amann R."/>
            <person name="Jetten M.S.M."/>
            <person name="Mascher T."/>
            <person name="Medema M.H."/>
            <person name="Devos D.P."/>
            <person name="Kaster A.-K."/>
            <person name="Ovreas L."/>
            <person name="Rohde M."/>
            <person name="Galperin M.Y."/>
            <person name="Jogler C."/>
        </authorList>
    </citation>
    <scope>NUCLEOTIDE SEQUENCE [LARGE SCALE GENOMIC DNA]</scope>
    <source>
        <strain evidence="3 4">KOR42</strain>
    </source>
</reference>
<dbReference type="AlphaFoldDB" id="A0A5C5WGY4"/>
<feature type="signal peptide" evidence="1">
    <location>
        <begin position="1"/>
        <end position="24"/>
    </location>
</feature>
<evidence type="ECO:0000256" key="1">
    <source>
        <dbReference type="SAM" id="SignalP"/>
    </source>
</evidence>
<proteinExistence type="predicted"/>
<dbReference type="Proteomes" id="UP000317243">
    <property type="component" value="Unassembled WGS sequence"/>
</dbReference>
<dbReference type="OrthoDB" id="277558at2"/>
<organism evidence="3 4">
    <name type="scientific">Thalassoglobus neptunius</name>
    <dbReference type="NCBI Taxonomy" id="1938619"/>
    <lineage>
        <taxon>Bacteria</taxon>
        <taxon>Pseudomonadati</taxon>
        <taxon>Planctomycetota</taxon>
        <taxon>Planctomycetia</taxon>
        <taxon>Planctomycetales</taxon>
        <taxon>Planctomycetaceae</taxon>
        <taxon>Thalassoglobus</taxon>
    </lineage>
</organism>
<evidence type="ECO:0000313" key="3">
    <source>
        <dbReference type="EMBL" id="TWT50038.1"/>
    </source>
</evidence>
<feature type="chain" id="PRO_5022771297" evidence="1">
    <location>
        <begin position="25"/>
        <end position="217"/>
    </location>
</feature>
<dbReference type="Pfam" id="PF07589">
    <property type="entry name" value="PEP-CTERM"/>
    <property type="match status" value="1"/>
</dbReference>
<gene>
    <name evidence="3" type="ORF">KOR42_37220</name>
</gene>
<evidence type="ECO:0000313" key="4">
    <source>
        <dbReference type="Proteomes" id="UP000317243"/>
    </source>
</evidence>
<accession>A0A5C5WGY4</accession>
<dbReference type="RefSeq" id="WP_146511155.1">
    <property type="nucleotide sequence ID" value="NZ_SIHI01000015.1"/>
</dbReference>
<dbReference type="NCBIfam" id="TIGR02595">
    <property type="entry name" value="PEP_CTERM"/>
    <property type="match status" value="1"/>
</dbReference>
<keyword evidence="1" id="KW-0732">Signal</keyword>
<dbReference type="EMBL" id="SIHI01000015">
    <property type="protein sequence ID" value="TWT50038.1"/>
    <property type="molecule type" value="Genomic_DNA"/>
</dbReference>
<dbReference type="InterPro" id="IPR013424">
    <property type="entry name" value="Ice-binding_C"/>
</dbReference>
<name>A0A5C5WGY4_9PLAN</name>
<evidence type="ECO:0000259" key="2">
    <source>
        <dbReference type="Pfam" id="PF07589"/>
    </source>
</evidence>